<dbReference type="SUPFAM" id="SSF51338">
    <property type="entry name" value="Composite domain of metallo-dependent hydrolases"/>
    <property type="match status" value="1"/>
</dbReference>
<feature type="binding site" evidence="1">
    <location>
        <position position="57"/>
    </location>
    <ligand>
        <name>Zn(2+)</name>
        <dbReference type="ChEBI" id="CHEBI:29105"/>
        <label>1</label>
    </ligand>
</feature>
<dbReference type="GO" id="GO:0019213">
    <property type="term" value="F:deacetylase activity"/>
    <property type="evidence" value="ECO:0007669"/>
    <property type="project" value="InterPro"/>
</dbReference>
<feature type="binding site" evidence="1">
    <location>
        <position position="184"/>
    </location>
    <ligand>
        <name>Zn(2+)</name>
        <dbReference type="ChEBI" id="CHEBI:29105"/>
        <label>2</label>
    </ligand>
</feature>
<gene>
    <name evidence="5" type="ORF">SAMN06295960_2313</name>
</gene>
<dbReference type="InterPro" id="IPR047601">
    <property type="entry name" value="EF_0837-like"/>
</dbReference>
<evidence type="ECO:0000259" key="4">
    <source>
        <dbReference type="Pfam" id="PF01979"/>
    </source>
</evidence>
<dbReference type="STRING" id="1852522.SAMN06295960_2313"/>
<proteinExistence type="predicted"/>
<feature type="binding site" evidence="1">
    <location>
        <position position="59"/>
    </location>
    <ligand>
        <name>Zn(2+)</name>
        <dbReference type="ChEBI" id="CHEBI:29105"/>
        <label>1</label>
    </ligand>
</feature>
<feature type="modified residue" description="N6-carboxylysine" evidence="2">
    <location>
        <position position="151"/>
    </location>
</feature>
<dbReference type="EMBL" id="FXAZ01000002">
    <property type="protein sequence ID" value="SMG38564.1"/>
    <property type="molecule type" value="Genomic_DNA"/>
</dbReference>
<dbReference type="Gene3D" id="3.20.20.140">
    <property type="entry name" value="Metal-dependent hydrolases"/>
    <property type="match status" value="1"/>
</dbReference>
<name>A0A1X7KBY1_9BACL</name>
<dbReference type="PIRSF" id="PIRSF039004">
    <property type="entry name" value="ADE_EF_0837"/>
    <property type="match status" value="1"/>
</dbReference>
<keyword evidence="1" id="KW-0862">Zinc</keyword>
<dbReference type="GO" id="GO:0016810">
    <property type="term" value="F:hydrolase activity, acting on carbon-nitrogen (but not peptide) bonds"/>
    <property type="evidence" value="ECO:0007669"/>
    <property type="project" value="InterPro"/>
</dbReference>
<feature type="binding site" description="via carbamate group" evidence="1">
    <location>
        <position position="151"/>
    </location>
    <ligand>
        <name>Zn(2+)</name>
        <dbReference type="ChEBI" id="CHEBI:29105"/>
        <label>2</label>
    </ligand>
</feature>
<dbReference type="AlphaFoldDB" id="A0A1X7KBY1"/>
<dbReference type="InterPro" id="IPR011059">
    <property type="entry name" value="Metal-dep_hydrolase_composite"/>
</dbReference>
<sequence>MKERIVLREVKRVNEEVIDIVLEDGVIVEIAEAGKGQGAQVLDYTGTYVSSGWIDLHVHAFPEFDPYGDEIDEIGVKQGVATIVDAGSCGADRIGDLALSGHRADTNVYAFLNISRIGLKRIDELSDLSWIDKDQVLKAVEQYQDFIVGLKARISRSVVLDSGIEPLRMARELSEETKLPIMVHIGSAPPQIEEVIPYLQKDDVITHYLNGKANNLFDEQGEPLQVLKDAVARGVHLDVGHGTASFSFKVAEAAKQYDVPLHTISTDIYRGNRLNGPVFSMANVLSKFLYLGYPLEEVIDAVTANAASWLKKPELGRIQVGDRANLTLFDVVKEPIELIDSEGDVRVGDQHIVTKGVFVNGKFLEC</sequence>
<dbReference type="GO" id="GO:0046872">
    <property type="term" value="F:metal ion binding"/>
    <property type="evidence" value="ECO:0007669"/>
    <property type="project" value="UniProtKB-KW"/>
</dbReference>
<dbReference type="InterPro" id="IPR020043">
    <property type="entry name" value="Deacetylase_Atu3266-like"/>
</dbReference>
<evidence type="ECO:0000256" key="2">
    <source>
        <dbReference type="PIRSR" id="PIRSR039004-2"/>
    </source>
</evidence>
<dbReference type="SUPFAM" id="SSF51556">
    <property type="entry name" value="Metallo-dependent hydrolases"/>
    <property type="match status" value="1"/>
</dbReference>
<protein>
    <submittedName>
        <fullName evidence="5">Dihydroorotase</fullName>
    </submittedName>
</protein>
<dbReference type="Pfam" id="PF01979">
    <property type="entry name" value="Amidohydro_1"/>
    <property type="match status" value="1"/>
</dbReference>
<keyword evidence="1" id="KW-0479">Metal-binding</keyword>
<evidence type="ECO:0000256" key="3">
    <source>
        <dbReference type="PIRSR" id="PIRSR039004-3"/>
    </source>
</evidence>
<evidence type="ECO:0000313" key="6">
    <source>
        <dbReference type="Proteomes" id="UP000193834"/>
    </source>
</evidence>
<organism evidence="5 6">
    <name type="scientific">Paenibacillus aquistagni</name>
    <dbReference type="NCBI Taxonomy" id="1852522"/>
    <lineage>
        <taxon>Bacteria</taxon>
        <taxon>Bacillati</taxon>
        <taxon>Bacillota</taxon>
        <taxon>Bacilli</taxon>
        <taxon>Bacillales</taxon>
        <taxon>Paenibacillaceae</taxon>
        <taxon>Paenibacillus</taxon>
    </lineage>
</organism>
<dbReference type="Proteomes" id="UP000193834">
    <property type="component" value="Unassembled WGS sequence"/>
</dbReference>
<dbReference type="NCBIfam" id="NF006689">
    <property type="entry name" value="PRK09237.1"/>
    <property type="match status" value="1"/>
</dbReference>
<dbReference type="PANTHER" id="PTHR42717">
    <property type="entry name" value="DIHYDROOROTASE-RELATED"/>
    <property type="match status" value="1"/>
</dbReference>
<reference evidence="5 6" key="1">
    <citation type="submission" date="2017-04" db="EMBL/GenBank/DDBJ databases">
        <authorList>
            <person name="Afonso C.L."/>
            <person name="Miller P.J."/>
            <person name="Scott M.A."/>
            <person name="Spackman E."/>
            <person name="Goraichik I."/>
            <person name="Dimitrov K.M."/>
            <person name="Suarez D.L."/>
            <person name="Swayne D.E."/>
        </authorList>
    </citation>
    <scope>NUCLEOTIDE SEQUENCE [LARGE SCALE GENOMIC DNA]</scope>
    <source>
        <strain evidence="5 6">11</strain>
    </source>
</reference>
<feature type="binding site" evidence="1">
    <location>
        <position position="267"/>
    </location>
    <ligand>
        <name>Zn(2+)</name>
        <dbReference type="ChEBI" id="CHEBI:29105"/>
        <label>1</label>
    </ligand>
</feature>
<dbReference type="Gene3D" id="2.30.40.10">
    <property type="entry name" value="Urease, subunit C, domain 1"/>
    <property type="match status" value="1"/>
</dbReference>
<dbReference type="RefSeq" id="WP_085494491.1">
    <property type="nucleotide sequence ID" value="NZ_FXAZ01000002.1"/>
</dbReference>
<feature type="binding site" evidence="1">
    <location>
        <position position="207"/>
    </location>
    <ligand>
        <name>Zn(2+)</name>
        <dbReference type="ChEBI" id="CHEBI:29105"/>
        <label>2</label>
    </ligand>
</feature>
<dbReference type="InterPro" id="IPR032466">
    <property type="entry name" value="Metal_Hydrolase"/>
</dbReference>
<dbReference type="InterPro" id="IPR006680">
    <property type="entry name" value="Amidohydro-rel"/>
</dbReference>
<evidence type="ECO:0000256" key="1">
    <source>
        <dbReference type="PIRSR" id="PIRSR039004-1"/>
    </source>
</evidence>
<keyword evidence="6" id="KW-1185">Reference proteome</keyword>
<feature type="domain" description="Amidohydrolase-related" evidence="4">
    <location>
        <begin position="166"/>
        <end position="363"/>
    </location>
</feature>
<dbReference type="NCBIfam" id="TIGR03583">
    <property type="entry name" value="EF_0837"/>
    <property type="match status" value="1"/>
</dbReference>
<evidence type="ECO:0000313" key="5">
    <source>
        <dbReference type="EMBL" id="SMG38564.1"/>
    </source>
</evidence>
<dbReference type="OrthoDB" id="9796020at2"/>
<accession>A0A1X7KBY1</accession>
<feature type="binding site" description="via carbamate group" evidence="1">
    <location>
        <position position="151"/>
    </location>
    <ligand>
        <name>Zn(2+)</name>
        <dbReference type="ChEBI" id="CHEBI:29105"/>
        <label>1</label>
    </ligand>
</feature>
<dbReference type="PANTHER" id="PTHR42717:SF1">
    <property type="entry name" value="IMIDAZOLONEPROPIONASE AND RELATED AMIDOHYDROLASES"/>
    <property type="match status" value="1"/>
</dbReference>
<feature type="site" description="Transition state stabilizer" evidence="3">
    <location>
        <position position="153"/>
    </location>
</feature>